<evidence type="ECO:0000256" key="1">
    <source>
        <dbReference type="ARBA" id="ARBA00004496"/>
    </source>
</evidence>
<evidence type="ECO:0000256" key="2">
    <source>
        <dbReference type="ARBA" id="ARBA00022490"/>
    </source>
</evidence>
<dbReference type="NCBIfam" id="TIGR00451">
    <property type="entry name" value="unchar_dom_2"/>
    <property type="match status" value="1"/>
</dbReference>
<evidence type="ECO:0000256" key="3">
    <source>
        <dbReference type="PIRNR" id="PIRNR005067"/>
    </source>
</evidence>
<dbReference type="EMBL" id="JANCYU010000031">
    <property type="protein sequence ID" value="KAK4525560.1"/>
    <property type="molecule type" value="Genomic_DNA"/>
</dbReference>
<sequence length="190" mass="21199">MFKKFNPQEDIVSQVPIKSSVQRAIRTQVLEQFSSIEPFIDNVLPKKEKWILIKCHGHLNLISINYGPPVLFNLRTGPYFPSLRLLHAYPFLLPRLQVDKGAIKHILKGADIMCPGLTSAGARIDEALPSNRMVGIFAEGKEHALAIGITKLSTEEIRNVNKGVAVENIHYLNDGLWKLELEGTTSLSSC</sequence>
<evidence type="ECO:0000313" key="5">
    <source>
        <dbReference type="EMBL" id="KAK4525560.1"/>
    </source>
</evidence>
<comment type="subcellular location">
    <subcellularLocation>
        <location evidence="1 3">Cytoplasm</location>
    </subcellularLocation>
</comment>
<organism evidence="5 6">
    <name type="scientific">Galdieria yellowstonensis</name>
    <dbReference type="NCBI Taxonomy" id="3028027"/>
    <lineage>
        <taxon>Eukaryota</taxon>
        <taxon>Rhodophyta</taxon>
        <taxon>Bangiophyceae</taxon>
        <taxon>Galdieriales</taxon>
        <taxon>Galdieriaceae</taxon>
        <taxon>Galdieria</taxon>
    </lineage>
</organism>
<dbReference type="InterPro" id="IPR015947">
    <property type="entry name" value="PUA-like_sf"/>
</dbReference>
<comment type="caution">
    <text evidence="5">The sequence shown here is derived from an EMBL/GenBank/DDBJ whole genome shotgun (WGS) entry which is preliminary data.</text>
</comment>
<accession>A0AAV9IDV0</accession>
<dbReference type="Pfam" id="PF17832">
    <property type="entry name" value="Pre-PUA"/>
    <property type="match status" value="1"/>
</dbReference>
<dbReference type="CDD" id="cd21155">
    <property type="entry name" value="PUA_MCTS-1-like"/>
    <property type="match status" value="1"/>
</dbReference>
<dbReference type="Pfam" id="PF01472">
    <property type="entry name" value="PUA"/>
    <property type="match status" value="1"/>
</dbReference>
<dbReference type="CDD" id="cd11609">
    <property type="entry name" value="MCT1_N"/>
    <property type="match status" value="1"/>
</dbReference>
<dbReference type="GO" id="GO:0005737">
    <property type="term" value="C:cytoplasm"/>
    <property type="evidence" value="ECO:0007669"/>
    <property type="project" value="UniProtKB-SubCell"/>
</dbReference>
<proteinExistence type="predicted"/>
<evidence type="ECO:0000259" key="4">
    <source>
        <dbReference type="SMART" id="SM00359"/>
    </source>
</evidence>
<dbReference type="FunFam" id="3.10.400.20:FF:000001">
    <property type="entry name" value="Malignant T-cell-amplified sequence 1"/>
    <property type="match status" value="1"/>
</dbReference>
<evidence type="ECO:0000313" key="6">
    <source>
        <dbReference type="Proteomes" id="UP001300502"/>
    </source>
</evidence>
<dbReference type="AlphaFoldDB" id="A0AAV9IDV0"/>
<dbReference type="GO" id="GO:0003723">
    <property type="term" value="F:RNA binding"/>
    <property type="evidence" value="ECO:0007669"/>
    <property type="project" value="InterPro"/>
</dbReference>
<name>A0AAV9IDV0_9RHOD</name>
<keyword evidence="2 3" id="KW-0963">Cytoplasm</keyword>
<dbReference type="InterPro" id="IPR004521">
    <property type="entry name" value="Uncharacterised_CHP00451"/>
</dbReference>
<dbReference type="InterPro" id="IPR016437">
    <property type="entry name" value="MCT-1/Tma20"/>
</dbReference>
<dbReference type="GO" id="GO:0001731">
    <property type="term" value="P:formation of translation preinitiation complex"/>
    <property type="evidence" value="ECO:0007669"/>
    <property type="project" value="TreeGrafter"/>
</dbReference>
<dbReference type="InterPro" id="IPR002478">
    <property type="entry name" value="PUA"/>
</dbReference>
<dbReference type="PIRSF" id="PIRSF005067">
    <property type="entry name" value="Tma_RNA-bind_prd"/>
    <property type="match status" value="1"/>
</dbReference>
<dbReference type="PANTHER" id="PTHR22798">
    <property type="entry name" value="MCT-1 PROTEIN"/>
    <property type="match status" value="1"/>
</dbReference>
<dbReference type="Gene3D" id="3.10.400.20">
    <property type="match status" value="1"/>
</dbReference>
<feature type="domain" description="PUA" evidence="4">
    <location>
        <begin position="94"/>
        <end position="173"/>
    </location>
</feature>
<dbReference type="PROSITE" id="PS50890">
    <property type="entry name" value="PUA"/>
    <property type="match status" value="1"/>
</dbReference>
<reference evidence="5 6" key="1">
    <citation type="submission" date="2022-07" db="EMBL/GenBank/DDBJ databases">
        <title>Genome-wide signatures of adaptation to extreme environments.</title>
        <authorList>
            <person name="Cho C.H."/>
            <person name="Yoon H.S."/>
        </authorList>
    </citation>
    <scope>NUCLEOTIDE SEQUENCE [LARGE SCALE GENOMIC DNA]</scope>
    <source>
        <strain evidence="5 6">108.79 E11</strain>
    </source>
</reference>
<dbReference type="SMART" id="SM00359">
    <property type="entry name" value="PUA"/>
    <property type="match status" value="1"/>
</dbReference>
<dbReference type="Proteomes" id="UP001300502">
    <property type="component" value="Unassembled WGS sequence"/>
</dbReference>
<dbReference type="SUPFAM" id="SSF88697">
    <property type="entry name" value="PUA domain-like"/>
    <property type="match status" value="1"/>
</dbReference>
<gene>
    <name evidence="5" type="ORF">GAYE_SCF13G3468</name>
</gene>
<protein>
    <recommendedName>
        <fullName evidence="4">PUA domain-containing protein</fullName>
    </recommendedName>
</protein>
<dbReference type="InterPro" id="IPR041366">
    <property type="entry name" value="Pre-PUA"/>
</dbReference>
<keyword evidence="6" id="KW-1185">Reference proteome</keyword>
<dbReference type="PANTHER" id="PTHR22798:SF0">
    <property type="entry name" value="MALIGNANT T-CELL-AMPLIFIED SEQUENCE 1"/>
    <property type="match status" value="1"/>
</dbReference>